<gene>
    <name evidence="1" type="ORF">OPDIPICF_04616</name>
</gene>
<keyword evidence="2" id="KW-1185">Reference proteome</keyword>
<sequence>MKNIHYRVEVKSEGSRFIVLFNGHKIKMVAEGEPCRVDRPVNPYVLSGENNLEITVYPWSDEKLLSNESSFVTAALVAYDSEGRLGKGGKVVAELRCDHGVISGTKFSSEVEPGIYKLVDDDQSDLGSMQFVLGSLSQKMDFPVDGAVEISRDVGLSTSFSPWGYITSDTIPQVDDMSDAEFFDEFLPSIFKAYEKIHGALKRKDIDSIMPLFQERNSEMDIAFYHEPGTYEKKLRDSFQSEIDSGMILADIDIGYVQGKVSENGKLAKLDDPYLIYFHNEEKTIFNGYDIWFRRKGDRWIVSR</sequence>
<evidence type="ECO:0000313" key="1">
    <source>
        <dbReference type="EMBL" id="CAA0104159.1"/>
    </source>
</evidence>
<reference evidence="1 2" key="1">
    <citation type="submission" date="2019-11" db="EMBL/GenBank/DDBJ databases">
        <authorList>
            <person name="Holert J."/>
        </authorList>
    </citation>
    <scope>NUCLEOTIDE SEQUENCE [LARGE SCALE GENOMIC DNA]</scope>
    <source>
        <strain evidence="1">SB11_3</strain>
    </source>
</reference>
<evidence type="ECO:0000313" key="2">
    <source>
        <dbReference type="Proteomes" id="UP000441399"/>
    </source>
</evidence>
<accession>A0A5S9PJB5</accession>
<proteinExistence type="predicted"/>
<name>A0A5S9PJB5_9GAMM</name>
<dbReference type="EMBL" id="CACSIO010000011">
    <property type="protein sequence ID" value="CAA0104159.1"/>
    <property type="molecule type" value="Genomic_DNA"/>
</dbReference>
<organism evidence="1 2">
    <name type="scientific">BD1-7 clade bacterium</name>
    <dbReference type="NCBI Taxonomy" id="2029982"/>
    <lineage>
        <taxon>Bacteria</taxon>
        <taxon>Pseudomonadati</taxon>
        <taxon>Pseudomonadota</taxon>
        <taxon>Gammaproteobacteria</taxon>
        <taxon>Cellvibrionales</taxon>
        <taxon>Spongiibacteraceae</taxon>
        <taxon>BD1-7 clade</taxon>
    </lineage>
</organism>
<dbReference type="OrthoDB" id="6213021at2"/>
<dbReference type="AlphaFoldDB" id="A0A5S9PJB5"/>
<protein>
    <submittedName>
        <fullName evidence="1">Uncharacterized protein</fullName>
    </submittedName>
</protein>
<dbReference type="Proteomes" id="UP000441399">
    <property type="component" value="Unassembled WGS sequence"/>
</dbReference>